<evidence type="ECO:0000313" key="1">
    <source>
        <dbReference type="EMBL" id="MDT0339962.1"/>
    </source>
</evidence>
<comment type="caution">
    <text evidence="1">The sequence shown here is derived from an EMBL/GenBank/DDBJ whole genome shotgun (WGS) entry which is preliminary data.</text>
</comment>
<dbReference type="RefSeq" id="WP_310838745.1">
    <property type="nucleotide sequence ID" value="NZ_JAVLSM010000019.1"/>
</dbReference>
<reference evidence="1" key="1">
    <citation type="submission" date="2023-02" db="EMBL/GenBank/DDBJ databases">
        <title>Description of Herbaspirillum huttiense subsp. nephrolepsisexaltata and Herbaspirillum huttiense subsp. lycopersicon.</title>
        <authorList>
            <person name="Poudel M."/>
            <person name="Sharma A."/>
            <person name="Goss E."/>
            <person name="Tapia J.H."/>
            <person name="Harmon C.M."/>
            <person name="Jones J.B."/>
        </authorList>
    </citation>
    <scope>NUCLEOTIDE SEQUENCE</scope>
    <source>
        <strain evidence="1">NC40101</strain>
    </source>
</reference>
<gene>
    <name evidence="1" type="ORF">RJN63_24250</name>
</gene>
<organism evidence="1">
    <name type="scientific">Herbaspirillum huttiense subsp. nephrolepidis</name>
    <dbReference type="NCBI Taxonomy" id="3075126"/>
    <lineage>
        <taxon>Bacteria</taxon>
        <taxon>Pseudomonadati</taxon>
        <taxon>Pseudomonadota</taxon>
        <taxon>Betaproteobacteria</taxon>
        <taxon>Burkholderiales</taxon>
        <taxon>Oxalobacteraceae</taxon>
        <taxon>Herbaspirillum</taxon>
    </lineage>
</organism>
<sequence>MINAEQAKTLVLRYLDRSSATEPFAIQSCTLSERSDYWIIRANSEAYVVRGILERCYVGVNAYLVDTVSGEIDRVGSSCSVDDYLQDMYDAAAAGAMYYVLGPAFGKDDKRAIIRLRQKIECSLQQAMKLVSSESSHWLTGRRRTLCLMQAMLLREGIETNIQLWDSALSAEFVNESIWYWDQLKAVLKRAAEK</sequence>
<dbReference type="AlphaFoldDB" id="A0AAE4GCU0"/>
<accession>A0AAE4GCU0</accession>
<protein>
    <submittedName>
        <fullName evidence="1">Uncharacterized protein</fullName>
    </submittedName>
</protein>
<name>A0AAE4GCU0_9BURK</name>
<dbReference type="EMBL" id="JAVRAA010000017">
    <property type="protein sequence ID" value="MDT0339962.1"/>
    <property type="molecule type" value="Genomic_DNA"/>
</dbReference>
<proteinExistence type="predicted"/>